<dbReference type="AlphaFoldDB" id="G5JW83"/>
<feature type="transmembrane region" description="Helical" evidence="1">
    <location>
        <begin position="55"/>
        <end position="78"/>
    </location>
</feature>
<dbReference type="EMBL" id="AEUW02000001">
    <property type="protein sequence ID" value="EHJ52184.1"/>
    <property type="molecule type" value="Genomic_DNA"/>
</dbReference>
<sequence>MLLAKWDILQKTAYLKTLQASMTMGLTLISGFLLLFQNISVRFQEDSATEMKVSILSFLAAPIIVILANAVSLTILASNQDKRDIQQLRTLGVSRKNMILIHMAESFLPTLLVFVTSLLFNLIVLVMVLYGVHLLGYSMLDYTAVFSIYLLVSAVLFV</sequence>
<keyword evidence="3" id="KW-1185">Reference proteome</keyword>
<proteinExistence type="predicted"/>
<evidence type="ECO:0000313" key="2">
    <source>
        <dbReference type="EMBL" id="EHJ52184.1"/>
    </source>
</evidence>
<comment type="caution">
    <text evidence="2">The sequence shown here is derived from an EMBL/GenBank/DDBJ whole genome shotgun (WGS) entry which is preliminary data.</text>
</comment>
<keyword evidence="1" id="KW-0472">Membrane</keyword>
<feature type="transmembrane region" description="Helical" evidence="1">
    <location>
        <begin position="12"/>
        <end position="35"/>
    </location>
</feature>
<keyword evidence="1" id="KW-0812">Transmembrane</keyword>
<dbReference type="Proteomes" id="UP000003573">
    <property type="component" value="Unassembled WGS sequence"/>
</dbReference>
<name>G5JW83_9STRE</name>
<evidence type="ECO:0000313" key="3">
    <source>
        <dbReference type="Proteomes" id="UP000003573"/>
    </source>
</evidence>
<accession>G5JW83</accession>
<dbReference type="STRING" id="764298.STRMA_1498"/>
<reference evidence="2 3" key="1">
    <citation type="journal article" date="2014" name="Int. J. Syst. Evol. Microbiol.">
        <title>Phylogenomics and the dynamic genome evolution of the genus Streptococcus.</title>
        <authorList>
            <consortium name="The Broad Institute Genome Sequencing Platform"/>
            <person name="Richards V.P."/>
            <person name="Palmer S.R."/>
            <person name="Pavinski Bitar P.D."/>
            <person name="Qin X."/>
            <person name="Weinstock G.M."/>
            <person name="Highlander S.K."/>
            <person name="Town C.D."/>
            <person name="Burne R.A."/>
            <person name="Stanhope M.J."/>
        </authorList>
    </citation>
    <scope>NUCLEOTIDE SEQUENCE [LARGE SCALE GENOMIC DNA]</scope>
    <source>
        <strain evidence="2 3">NCTC 11558</strain>
    </source>
</reference>
<evidence type="ECO:0000256" key="1">
    <source>
        <dbReference type="SAM" id="Phobius"/>
    </source>
</evidence>
<protein>
    <submittedName>
        <fullName evidence="2">Efflux ABC transporter, permease protein</fullName>
    </submittedName>
</protein>
<organism evidence="2 3">
    <name type="scientific">Streptococcus macacae NCTC 11558</name>
    <dbReference type="NCBI Taxonomy" id="764298"/>
    <lineage>
        <taxon>Bacteria</taxon>
        <taxon>Bacillati</taxon>
        <taxon>Bacillota</taxon>
        <taxon>Bacilli</taxon>
        <taxon>Lactobacillales</taxon>
        <taxon>Streptococcaceae</taxon>
        <taxon>Streptococcus</taxon>
    </lineage>
</organism>
<feature type="transmembrane region" description="Helical" evidence="1">
    <location>
        <begin position="99"/>
        <end position="128"/>
    </location>
</feature>
<keyword evidence="1" id="KW-1133">Transmembrane helix</keyword>
<feature type="transmembrane region" description="Helical" evidence="1">
    <location>
        <begin position="134"/>
        <end position="157"/>
    </location>
</feature>
<gene>
    <name evidence="2" type="ORF">STRMA_1498</name>
</gene>